<protein>
    <submittedName>
        <fullName evidence="2">Uncharacterized protein</fullName>
    </submittedName>
</protein>
<feature type="region of interest" description="Disordered" evidence="1">
    <location>
        <begin position="1"/>
        <end position="36"/>
    </location>
</feature>
<gene>
    <name evidence="2" type="ORF">CHLRE_17g742932v5</name>
</gene>
<dbReference type="RefSeq" id="XP_042915141.1">
    <property type="nucleotide sequence ID" value="XM_043072682.1"/>
</dbReference>
<evidence type="ECO:0000256" key="1">
    <source>
        <dbReference type="SAM" id="MobiDB-lite"/>
    </source>
</evidence>
<evidence type="ECO:0000313" key="2">
    <source>
        <dbReference type="EMBL" id="PNW71016.1"/>
    </source>
</evidence>
<dbReference type="GeneID" id="66057185"/>
<reference evidence="2 3" key="1">
    <citation type="journal article" date="2007" name="Science">
        <title>The Chlamydomonas genome reveals the evolution of key animal and plant functions.</title>
        <authorList>
            <person name="Merchant S.S."/>
            <person name="Prochnik S.E."/>
            <person name="Vallon O."/>
            <person name="Harris E.H."/>
            <person name="Karpowicz S.J."/>
            <person name="Witman G.B."/>
            <person name="Terry A."/>
            <person name="Salamov A."/>
            <person name="Fritz-Laylin L.K."/>
            <person name="Marechal-Drouard L."/>
            <person name="Marshall W.F."/>
            <person name="Qu L.H."/>
            <person name="Nelson D.R."/>
            <person name="Sanderfoot A.A."/>
            <person name="Spalding M.H."/>
            <person name="Kapitonov V.V."/>
            <person name="Ren Q."/>
            <person name="Ferris P."/>
            <person name="Lindquist E."/>
            <person name="Shapiro H."/>
            <person name="Lucas S.M."/>
            <person name="Grimwood J."/>
            <person name="Schmutz J."/>
            <person name="Cardol P."/>
            <person name="Cerutti H."/>
            <person name="Chanfreau G."/>
            <person name="Chen C.L."/>
            <person name="Cognat V."/>
            <person name="Croft M.T."/>
            <person name="Dent R."/>
            <person name="Dutcher S."/>
            <person name="Fernandez E."/>
            <person name="Fukuzawa H."/>
            <person name="Gonzalez-Ballester D."/>
            <person name="Gonzalez-Halphen D."/>
            <person name="Hallmann A."/>
            <person name="Hanikenne M."/>
            <person name="Hippler M."/>
            <person name="Inwood W."/>
            <person name="Jabbari K."/>
            <person name="Kalanon M."/>
            <person name="Kuras R."/>
            <person name="Lefebvre P.A."/>
            <person name="Lemaire S.D."/>
            <person name="Lobanov A.V."/>
            <person name="Lohr M."/>
            <person name="Manuell A."/>
            <person name="Meier I."/>
            <person name="Mets L."/>
            <person name="Mittag M."/>
            <person name="Mittelmeier T."/>
            <person name="Moroney J.V."/>
            <person name="Moseley J."/>
            <person name="Napoli C."/>
            <person name="Nedelcu A.M."/>
            <person name="Niyogi K."/>
            <person name="Novoselov S.V."/>
            <person name="Paulsen I.T."/>
            <person name="Pazour G."/>
            <person name="Purton S."/>
            <person name="Ral J.P."/>
            <person name="Riano-Pachon D.M."/>
            <person name="Riekhof W."/>
            <person name="Rymarquis L."/>
            <person name="Schroda M."/>
            <person name="Stern D."/>
            <person name="Umen J."/>
            <person name="Willows R."/>
            <person name="Wilson N."/>
            <person name="Zimmer S.L."/>
            <person name="Allmer J."/>
            <person name="Balk J."/>
            <person name="Bisova K."/>
            <person name="Chen C.J."/>
            <person name="Elias M."/>
            <person name="Gendler K."/>
            <person name="Hauser C."/>
            <person name="Lamb M.R."/>
            <person name="Ledford H."/>
            <person name="Long J.C."/>
            <person name="Minagawa J."/>
            <person name="Page M.D."/>
            <person name="Pan J."/>
            <person name="Pootakham W."/>
            <person name="Roje S."/>
            <person name="Rose A."/>
            <person name="Stahlberg E."/>
            <person name="Terauchi A.M."/>
            <person name="Yang P."/>
            <person name="Ball S."/>
            <person name="Bowler C."/>
            <person name="Dieckmann C.L."/>
            <person name="Gladyshev V.N."/>
            <person name="Green P."/>
            <person name="Jorgensen R."/>
            <person name="Mayfield S."/>
            <person name="Mueller-Roeber B."/>
            <person name="Rajamani S."/>
            <person name="Sayre R.T."/>
            <person name="Brokstein P."/>
            <person name="Dubchak I."/>
            <person name="Goodstein D."/>
            <person name="Hornick L."/>
            <person name="Huang Y.W."/>
            <person name="Jhaveri J."/>
            <person name="Luo Y."/>
            <person name="Martinez D."/>
            <person name="Ngau W.C."/>
            <person name="Otillar B."/>
            <person name="Poliakov A."/>
            <person name="Porter A."/>
            <person name="Szajkowski L."/>
            <person name="Werner G."/>
            <person name="Zhou K."/>
            <person name="Grigoriev I.V."/>
            <person name="Rokhsar D.S."/>
            <person name="Grossman A.R."/>
        </authorList>
    </citation>
    <scope>NUCLEOTIDE SEQUENCE [LARGE SCALE GENOMIC DNA]</scope>
    <source>
        <strain evidence="3">CC-503</strain>
    </source>
</reference>
<evidence type="ECO:0000313" key="3">
    <source>
        <dbReference type="Proteomes" id="UP000006906"/>
    </source>
</evidence>
<proteinExistence type="predicted"/>
<name>A0A2K3CRU9_CHLRE</name>
<dbReference type="KEGG" id="cre:CHLRE_17g742932v5"/>
<dbReference type="Proteomes" id="UP000006906">
    <property type="component" value="Chromosome 17"/>
</dbReference>
<dbReference type="AlphaFoldDB" id="A0A2K3CRU9"/>
<keyword evidence="3" id="KW-1185">Reference proteome</keyword>
<organism evidence="2 3">
    <name type="scientific">Chlamydomonas reinhardtii</name>
    <name type="common">Chlamydomonas smithii</name>
    <dbReference type="NCBI Taxonomy" id="3055"/>
    <lineage>
        <taxon>Eukaryota</taxon>
        <taxon>Viridiplantae</taxon>
        <taxon>Chlorophyta</taxon>
        <taxon>core chlorophytes</taxon>
        <taxon>Chlorophyceae</taxon>
        <taxon>CS clade</taxon>
        <taxon>Chlamydomonadales</taxon>
        <taxon>Chlamydomonadaceae</taxon>
        <taxon>Chlamydomonas</taxon>
    </lineage>
</organism>
<dbReference type="InParanoid" id="A0A2K3CRU9"/>
<dbReference type="EMBL" id="CM008978">
    <property type="protein sequence ID" value="PNW71016.1"/>
    <property type="molecule type" value="Genomic_DNA"/>
</dbReference>
<accession>A0A2K3CRU9</accession>
<dbReference type="Gramene" id="PNW71016">
    <property type="protein sequence ID" value="PNW71016"/>
    <property type="gene ID" value="CHLRE_17g742932v5"/>
</dbReference>
<feature type="compositionally biased region" description="Low complexity" evidence="1">
    <location>
        <begin position="1"/>
        <end position="20"/>
    </location>
</feature>
<sequence length="63" mass="6586">MTTRSGRAPAAKASAGCSAAERQESAGAGGAARRRWRWSRPGPCVARHGARRLPCPRAQGLCP</sequence>